<dbReference type="RefSeq" id="WP_015590079.1">
    <property type="nucleotide sequence ID" value="NC_021169.1"/>
</dbReference>
<name>N0BK26_9EURY</name>
<reference evidence="2 3" key="1">
    <citation type="journal article" date="2013" name="Genome Announc.">
        <title>Complete Genome Sequence of the Thermophilic and Facultatively Chemolithoautotrophic Sulfate Reducer Archaeoglobus sulfaticallidus Strain PM70-1T.</title>
        <authorList>
            <person name="Stokke R."/>
            <person name="Hocking W.P."/>
            <person name="Steinsbu B.O."/>
            <person name="Steen I.H."/>
        </authorList>
    </citation>
    <scope>NUCLEOTIDE SEQUENCE [LARGE SCALE GENOMIC DNA]</scope>
    <source>
        <strain evidence="2">PM70-1</strain>
    </source>
</reference>
<dbReference type="GeneID" id="15392099"/>
<keyword evidence="3" id="KW-1185">Reference proteome</keyword>
<keyword evidence="1" id="KW-0175">Coiled coil</keyword>
<dbReference type="SUPFAM" id="SSF46966">
    <property type="entry name" value="Spectrin repeat"/>
    <property type="match status" value="1"/>
</dbReference>
<dbReference type="STRING" id="387631.Asulf_00453"/>
<feature type="coiled-coil region" evidence="1">
    <location>
        <begin position="123"/>
        <end position="214"/>
    </location>
</feature>
<protein>
    <submittedName>
        <fullName evidence="2">Uncharacterized protein</fullName>
    </submittedName>
</protein>
<dbReference type="HOGENOM" id="CLU_722803_0_0_2"/>
<dbReference type="Gene3D" id="1.10.287.1060">
    <property type="entry name" value="ESAT-6-like"/>
    <property type="match status" value="1"/>
</dbReference>
<organism evidence="2 3">
    <name type="scientific">Archaeoglobus sulfaticallidus PM70-1</name>
    <dbReference type="NCBI Taxonomy" id="387631"/>
    <lineage>
        <taxon>Archaea</taxon>
        <taxon>Methanobacteriati</taxon>
        <taxon>Methanobacteriota</taxon>
        <taxon>Archaeoglobi</taxon>
        <taxon>Archaeoglobales</taxon>
        <taxon>Archaeoglobaceae</taxon>
        <taxon>Archaeoglobus</taxon>
    </lineage>
</organism>
<accession>N0BK26</accession>
<dbReference type="Proteomes" id="UP000013307">
    <property type="component" value="Chromosome"/>
</dbReference>
<feature type="coiled-coil region" evidence="1">
    <location>
        <begin position="286"/>
        <end position="360"/>
    </location>
</feature>
<proteinExistence type="predicted"/>
<dbReference type="EMBL" id="CP005290">
    <property type="protein sequence ID" value="AGK60480.1"/>
    <property type="molecule type" value="Genomic_DNA"/>
</dbReference>
<gene>
    <name evidence="2" type="ORF">Asulf_00453</name>
</gene>
<dbReference type="KEGG" id="ast:Asulf_00453"/>
<evidence type="ECO:0000313" key="3">
    <source>
        <dbReference type="Proteomes" id="UP000013307"/>
    </source>
</evidence>
<dbReference type="eggNOG" id="arCOG04138">
    <property type="taxonomic scope" value="Archaea"/>
</dbReference>
<evidence type="ECO:0000313" key="2">
    <source>
        <dbReference type="EMBL" id="AGK60480.1"/>
    </source>
</evidence>
<evidence type="ECO:0000256" key="1">
    <source>
        <dbReference type="SAM" id="Coils"/>
    </source>
</evidence>
<sequence>MRFSLFKKKKRERLTIPELKEALKNIKRDQEIEIERFINSRISDLRDAVSDFILELESFPIEFLHPKLQGVAKNFVATMKKQWVFKDKDNTEYFNSVSKSTERLVIAIAKNFRLLFAVKPPELEGLNNAIKRITEIIKQYEALRNDSRYLLSINMLEKITQFERLIDEIDRLREKLNEIERIEKNESEIDVAELERLYSKEKELMDKVNQIESKLEYILGVIKKPIKLYAHSTGRRVDFKSYRCLADSDFTELASKTSTAIMKGEVRVKDSQRDLILKNLSMVSDADKMIEEVDNLKRELTDVQSRIKNLKSIMASKSSNTIDKEVRSLRKQIEEKENELKKLKTELSEMAKKLYDAEVELVFDAKADKLYLSS</sequence>
<dbReference type="AlphaFoldDB" id="N0BK26"/>